<dbReference type="Gene3D" id="2.40.70.10">
    <property type="entry name" value="Acid Proteases"/>
    <property type="match status" value="1"/>
</dbReference>
<organism evidence="1 2">
    <name type="scientific">Zooshikella harenae</name>
    <dbReference type="NCBI Taxonomy" id="2827238"/>
    <lineage>
        <taxon>Bacteria</taxon>
        <taxon>Pseudomonadati</taxon>
        <taxon>Pseudomonadota</taxon>
        <taxon>Gammaproteobacteria</taxon>
        <taxon>Oceanospirillales</taxon>
        <taxon>Zooshikellaceae</taxon>
        <taxon>Zooshikella</taxon>
    </lineage>
</organism>
<dbReference type="Proteomes" id="UP000690515">
    <property type="component" value="Unassembled WGS sequence"/>
</dbReference>
<dbReference type="InterPro" id="IPR034122">
    <property type="entry name" value="Retropepsin-like_bacterial"/>
</dbReference>
<dbReference type="InterPro" id="IPR021109">
    <property type="entry name" value="Peptidase_aspartic_dom_sf"/>
</dbReference>
<dbReference type="InterPro" id="IPR011969">
    <property type="entry name" value="Clan_AA_Asp_peptidase_C"/>
</dbReference>
<evidence type="ECO:0000313" key="1">
    <source>
        <dbReference type="EMBL" id="MBU2712684.1"/>
    </source>
</evidence>
<accession>A0ABS5ZF28</accession>
<evidence type="ECO:0000313" key="2">
    <source>
        <dbReference type="Proteomes" id="UP000690515"/>
    </source>
</evidence>
<dbReference type="GO" id="GO:0008233">
    <property type="term" value="F:peptidase activity"/>
    <property type="evidence" value="ECO:0007669"/>
    <property type="project" value="UniProtKB-KW"/>
</dbReference>
<dbReference type="EMBL" id="JAGSOY010000045">
    <property type="protein sequence ID" value="MBU2712684.1"/>
    <property type="molecule type" value="Genomic_DNA"/>
</dbReference>
<dbReference type="GO" id="GO:0006508">
    <property type="term" value="P:proteolysis"/>
    <property type="evidence" value="ECO:0007669"/>
    <property type="project" value="UniProtKB-KW"/>
</dbReference>
<reference evidence="1 2" key="1">
    <citation type="submission" date="2021-04" db="EMBL/GenBank/DDBJ databases">
        <authorList>
            <person name="Pira H."/>
            <person name="Risdian C."/>
            <person name="Wink J."/>
        </authorList>
    </citation>
    <scope>NUCLEOTIDE SEQUENCE [LARGE SCALE GENOMIC DNA]</scope>
    <source>
        <strain evidence="1 2">WH53</strain>
    </source>
</reference>
<gene>
    <name evidence="1" type="ORF">KCG35_16570</name>
</gene>
<dbReference type="RefSeq" id="WP_215820911.1">
    <property type="nucleotide sequence ID" value="NZ_JAGSOY010000045.1"/>
</dbReference>
<dbReference type="SUPFAM" id="SSF50630">
    <property type="entry name" value="Acid proteases"/>
    <property type="match status" value="1"/>
</dbReference>
<dbReference type="PROSITE" id="PS00141">
    <property type="entry name" value="ASP_PROTEASE"/>
    <property type="match status" value="1"/>
</dbReference>
<proteinExistence type="predicted"/>
<name>A0ABS5ZF28_9GAMM</name>
<comment type="caution">
    <text evidence="1">The sequence shown here is derived from an EMBL/GenBank/DDBJ whole genome shotgun (WGS) entry which is preliminary data.</text>
</comment>
<keyword evidence="1" id="KW-0645">Protease</keyword>
<dbReference type="EC" id="3.4.23.-" evidence="1"/>
<dbReference type="InterPro" id="IPR001969">
    <property type="entry name" value="Aspartic_peptidase_AS"/>
</dbReference>
<dbReference type="CDD" id="cd05483">
    <property type="entry name" value="retropepsin_like_bacteria"/>
    <property type="match status" value="1"/>
</dbReference>
<keyword evidence="1" id="KW-0378">Hydrolase</keyword>
<dbReference type="Pfam" id="PF13975">
    <property type="entry name" value="gag-asp_proteas"/>
    <property type="match status" value="1"/>
</dbReference>
<sequence>MFGVLRWVFGSLVLFFWLSLSVEASPHVQVIGLFNNGAAVVNINGQRHLLKVGKPAKQGVRLISADVASATLEIEGVQKTFPLTRDYSEGFSAPVKKRVPILMNNQGSYYTHGVINGMPVRMLVDTGASLIAMNSEHAKKLNINYIRDGKLAAASTAGGAVRTFNVILRKVEVQGIVHYNLEAAVIEGNSPHEILLGTNFLNKVKMTKQDGIMYLEEK</sequence>
<protein>
    <submittedName>
        <fullName evidence="1">TIGR02281 family clan AA aspartic protease</fullName>
        <ecNumber evidence="1">3.4.23.-</ecNumber>
    </submittedName>
</protein>
<keyword evidence="2" id="KW-1185">Reference proteome</keyword>
<dbReference type="NCBIfam" id="TIGR02281">
    <property type="entry name" value="clan_AA_DTGA"/>
    <property type="match status" value="1"/>
</dbReference>